<feature type="domain" description="Glycosyltransferase 2-like" evidence="1">
    <location>
        <begin position="11"/>
        <end position="190"/>
    </location>
</feature>
<dbReference type="PANTHER" id="PTHR22916">
    <property type="entry name" value="GLYCOSYLTRANSFERASE"/>
    <property type="match status" value="1"/>
</dbReference>
<dbReference type="Pfam" id="PF00535">
    <property type="entry name" value="Glycos_transf_2"/>
    <property type="match status" value="1"/>
</dbReference>
<accession>A0A2M8KPR8</accession>
<dbReference type="Proteomes" id="UP000230222">
    <property type="component" value="Unassembled WGS sequence"/>
</dbReference>
<proteinExistence type="predicted"/>
<dbReference type="GO" id="GO:0016758">
    <property type="term" value="F:hexosyltransferase activity"/>
    <property type="evidence" value="ECO:0007669"/>
    <property type="project" value="UniProtKB-ARBA"/>
</dbReference>
<evidence type="ECO:0000313" key="2">
    <source>
        <dbReference type="EMBL" id="PJE61893.1"/>
    </source>
</evidence>
<dbReference type="InterPro" id="IPR001173">
    <property type="entry name" value="Glyco_trans_2-like"/>
</dbReference>
<dbReference type="InterPro" id="IPR029044">
    <property type="entry name" value="Nucleotide-diphossugar_trans"/>
</dbReference>
<name>A0A2M8KPR8_9BACT</name>
<dbReference type="AlphaFoldDB" id="A0A2M8KPR8"/>
<organism evidence="2 3">
    <name type="scientific">Candidatus Roizmanbacteria bacterium CG10_big_fil_rev_8_21_14_0_10_39_12</name>
    <dbReference type="NCBI Taxonomy" id="1974852"/>
    <lineage>
        <taxon>Bacteria</taxon>
        <taxon>Candidatus Roizmaniibacteriota</taxon>
    </lineage>
</organism>
<comment type="caution">
    <text evidence="2">The sequence shown here is derived from an EMBL/GenBank/DDBJ whole genome shotgun (WGS) entry which is preliminary data.</text>
</comment>
<dbReference type="EMBL" id="PFEC01000040">
    <property type="protein sequence ID" value="PJE61893.1"/>
    <property type="molecule type" value="Genomic_DNA"/>
</dbReference>
<dbReference type="Gene3D" id="3.90.550.10">
    <property type="entry name" value="Spore Coat Polysaccharide Biosynthesis Protein SpsA, Chain A"/>
    <property type="match status" value="1"/>
</dbReference>
<reference evidence="3" key="1">
    <citation type="submission" date="2017-09" db="EMBL/GenBank/DDBJ databases">
        <title>Depth-based differentiation of microbial function through sediment-hosted aquifers and enrichment of novel symbionts in the deep terrestrial subsurface.</title>
        <authorList>
            <person name="Probst A.J."/>
            <person name="Ladd B."/>
            <person name="Jarett J.K."/>
            <person name="Geller-Mcgrath D.E."/>
            <person name="Sieber C.M.K."/>
            <person name="Emerson J.B."/>
            <person name="Anantharaman K."/>
            <person name="Thomas B.C."/>
            <person name="Malmstrom R."/>
            <person name="Stieglmeier M."/>
            <person name="Klingl A."/>
            <person name="Woyke T."/>
            <person name="Ryan C.M."/>
            <person name="Banfield J.F."/>
        </authorList>
    </citation>
    <scope>NUCLEOTIDE SEQUENCE [LARGE SCALE GENOMIC DNA]</scope>
</reference>
<dbReference type="CDD" id="cd00761">
    <property type="entry name" value="Glyco_tranf_GTA_type"/>
    <property type="match status" value="1"/>
</dbReference>
<protein>
    <recommendedName>
        <fullName evidence="1">Glycosyltransferase 2-like domain-containing protein</fullName>
    </recommendedName>
</protein>
<sequence>MKIQKQRPLLSICIPTYNRTLYLQECLKSIVSQLSLQYIIENVEIVISDNHSTDNTKQVVESFMQKNTQIRYFCNEKNLGPVVNVKKVAEYALGDYVWFFSDDDIHKKGSIAKILSIIKLYIPDVIQTNMDLCSIDAKKIIDPNLLRVQKDTFLETKKAYFTFLEDKFFLPLDWYLTSFSNTIILRKLFQKNIKFFDQFNKSEHIFPHIAIIFYTNENYKICIVAQSVALFRTGNREFGPKSKVEFLKFWYRVLNIHYQTILSVNREYISIKFRFLYLLKYCSRIFRIIFLRLFQVDISDFLIKLFYR</sequence>
<gene>
    <name evidence="2" type="ORF">COU87_02190</name>
</gene>
<dbReference type="SUPFAM" id="SSF53448">
    <property type="entry name" value="Nucleotide-diphospho-sugar transferases"/>
    <property type="match status" value="1"/>
</dbReference>
<evidence type="ECO:0000259" key="1">
    <source>
        <dbReference type="Pfam" id="PF00535"/>
    </source>
</evidence>
<dbReference type="PANTHER" id="PTHR22916:SF3">
    <property type="entry name" value="UDP-GLCNAC:BETAGAL BETA-1,3-N-ACETYLGLUCOSAMINYLTRANSFERASE-LIKE PROTEIN 1"/>
    <property type="match status" value="1"/>
</dbReference>
<evidence type="ECO:0000313" key="3">
    <source>
        <dbReference type="Proteomes" id="UP000230222"/>
    </source>
</evidence>